<dbReference type="EMBL" id="GL883078">
    <property type="protein sequence ID" value="EGF91517.1"/>
    <property type="molecule type" value="Genomic_DNA"/>
</dbReference>
<evidence type="ECO:0000313" key="2">
    <source>
        <dbReference type="Proteomes" id="UP000006512"/>
    </source>
</evidence>
<protein>
    <submittedName>
        <fullName evidence="1">Histidyl-tRNA synthetase, class IIA</fullName>
    </submittedName>
</protein>
<dbReference type="eggNOG" id="COG0665">
    <property type="taxonomic scope" value="Bacteria"/>
</dbReference>
<dbReference type="GO" id="GO:0004812">
    <property type="term" value="F:aminoacyl-tRNA ligase activity"/>
    <property type="evidence" value="ECO:0007669"/>
    <property type="project" value="UniProtKB-KW"/>
</dbReference>
<gene>
    <name evidence="1" type="ORF">ABI_29340</name>
</gene>
<accession>F4QMS6</accession>
<proteinExistence type="predicted"/>
<dbReference type="Proteomes" id="UP000006512">
    <property type="component" value="Unassembled WGS sequence"/>
</dbReference>
<dbReference type="InterPro" id="IPR045617">
    <property type="entry name" value="DUF6445"/>
</dbReference>
<name>F4QMS6_9CAUL</name>
<dbReference type="RefSeq" id="WP_006273719.1">
    <property type="nucleotide sequence ID" value="NZ_GL883078.1"/>
</dbReference>
<keyword evidence="1" id="KW-0436">Ligase</keyword>
<dbReference type="OrthoDB" id="7630206at2"/>
<dbReference type="STRING" id="715226.ABI_29340"/>
<dbReference type="HOGENOM" id="CLU_100937_0_0_5"/>
<evidence type="ECO:0000313" key="1">
    <source>
        <dbReference type="EMBL" id="EGF91517.1"/>
    </source>
</evidence>
<dbReference type="AlphaFoldDB" id="F4QMS6"/>
<keyword evidence="1" id="KW-0030">Aminoacyl-tRNA synthetase</keyword>
<sequence>MGRGGRLNAPVQINPQAQVKLRRVGREGQPLLVIDDVVLEPETLVAMAADAPFAPPTGTYYPGLNAPLPRTYLETLLPVLRPSFERAFGIAHDTPLVANGFFALATHRLEDFGPWQKIPHYDQLRPDHLAMVHYLCPGQAGGTAFFRHRTTGFESVDLDRREVYLGTVQAELDRDGDLLTGYTGPQTPNFEITDSVEIRFNRLVLYRSNVLHCALFDGAKLEADVHTGRLTANSFFRPR</sequence>
<organism evidence="1 2">
    <name type="scientific">Asticcacaulis biprosthecium C19</name>
    <dbReference type="NCBI Taxonomy" id="715226"/>
    <lineage>
        <taxon>Bacteria</taxon>
        <taxon>Pseudomonadati</taxon>
        <taxon>Pseudomonadota</taxon>
        <taxon>Alphaproteobacteria</taxon>
        <taxon>Caulobacterales</taxon>
        <taxon>Caulobacteraceae</taxon>
        <taxon>Asticcacaulis</taxon>
    </lineage>
</organism>
<reference evidence="2" key="1">
    <citation type="submission" date="2011-03" db="EMBL/GenBank/DDBJ databases">
        <title>Draft genome sequence of Brevundimonas diminuta.</title>
        <authorList>
            <person name="Brown P.J.B."/>
            <person name="Buechlein A."/>
            <person name="Hemmerich C."/>
            <person name="Brun Y.V."/>
        </authorList>
    </citation>
    <scope>NUCLEOTIDE SEQUENCE [LARGE SCALE GENOMIC DNA]</scope>
    <source>
        <strain evidence="2">C19</strain>
    </source>
</reference>
<keyword evidence="2" id="KW-1185">Reference proteome</keyword>
<dbReference type="Pfam" id="PF20043">
    <property type="entry name" value="DUF6445"/>
    <property type="match status" value="1"/>
</dbReference>